<dbReference type="InterPro" id="IPR001789">
    <property type="entry name" value="Sig_transdc_resp-reg_receiver"/>
</dbReference>
<proteinExistence type="predicted"/>
<evidence type="ECO:0000313" key="5">
    <source>
        <dbReference type="EMBL" id="PDW01551.1"/>
    </source>
</evidence>
<sequence>MATPLFSEHATHVRPAILVVDDEPAITRSLARSLRDRFTVFTANTAASALEIMAKEEITVILTDQRMPELSGVQLLERARDLRPAALGILISGYTDAAALVDALNLGNVRGFLPKPWDVHQLRRQLDQVLRIYQAGFQEAQQEQSNDDEQVARAQAQVTELRTALEQLNQAHATLLFDRWERALRDARQGPERIPVPERFAAGPHPHEPPLSQAAPETFAGLVAAYADILDLAVAERHQQHSYAIADQVRALGERLGTLWAGPRDLTEIHAAALHCRTTTATAAQMTTYADEGRLVLSELMGDLLIFYRGWLAADMLRQEELESM</sequence>
<dbReference type="Proteomes" id="UP000220527">
    <property type="component" value="Unassembled WGS sequence"/>
</dbReference>
<dbReference type="PROSITE" id="PS50110">
    <property type="entry name" value="RESPONSE_REGULATORY"/>
    <property type="match status" value="1"/>
</dbReference>
<dbReference type="PANTHER" id="PTHR44591">
    <property type="entry name" value="STRESS RESPONSE REGULATOR PROTEIN 1"/>
    <property type="match status" value="1"/>
</dbReference>
<dbReference type="PANTHER" id="PTHR44591:SF19">
    <property type="entry name" value="TWO-COMPONENT RESPONSE REGULATOR-RELATED"/>
    <property type="match status" value="1"/>
</dbReference>
<dbReference type="Pfam" id="PF00072">
    <property type="entry name" value="Response_reg"/>
    <property type="match status" value="1"/>
</dbReference>
<dbReference type="InterPro" id="IPR011006">
    <property type="entry name" value="CheY-like_superfamily"/>
</dbReference>
<feature type="domain" description="Response regulatory" evidence="4">
    <location>
        <begin position="16"/>
        <end position="130"/>
    </location>
</feature>
<dbReference type="SMART" id="SM00448">
    <property type="entry name" value="REC"/>
    <property type="match status" value="1"/>
</dbReference>
<keyword evidence="6" id="KW-1185">Reference proteome</keyword>
<evidence type="ECO:0000259" key="4">
    <source>
        <dbReference type="PROSITE" id="PS50110"/>
    </source>
</evidence>
<dbReference type="CDD" id="cd17569">
    <property type="entry name" value="REC_HupR-like"/>
    <property type="match status" value="1"/>
</dbReference>
<evidence type="ECO:0000313" key="6">
    <source>
        <dbReference type="Proteomes" id="UP000220527"/>
    </source>
</evidence>
<organism evidence="5 6">
    <name type="scientific">Candidatus Viridilinea mediisalina</name>
    <dbReference type="NCBI Taxonomy" id="2024553"/>
    <lineage>
        <taxon>Bacteria</taxon>
        <taxon>Bacillati</taxon>
        <taxon>Chloroflexota</taxon>
        <taxon>Chloroflexia</taxon>
        <taxon>Chloroflexales</taxon>
        <taxon>Chloroflexineae</taxon>
        <taxon>Oscillochloridaceae</taxon>
        <taxon>Candidatus Viridilinea</taxon>
    </lineage>
</organism>
<dbReference type="EMBL" id="NQWI01000129">
    <property type="protein sequence ID" value="PDW01551.1"/>
    <property type="molecule type" value="Genomic_DNA"/>
</dbReference>
<comment type="caution">
    <text evidence="5">The sequence shown here is derived from an EMBL/GenBank/DDBJ whole genome shotgun (WGS) entry which is preliminary data.</text>
</comment>
<dbReference type="Gene3D" id="3.40.50.2300">
    <property type="match status" value="1"/>
</dbReference>
<keyword evidence="3" id="KW-0175">Coiled coil</keyword>
<dbReference type="SUPFAM" id="SSF52172">
    <property type="entry name" value="CheY-like"/>
    <property type="match status" value="1"/>
</dbReference>
<dbReference type="RefSeq" id="WP_097645598.1">
    <property type="nucleotide sequence ID" value="NZ_NQWI01000129.1"/>
</dbReference>
<evidence type="ECO:0000256" key="1">
    <source>
        <dbReference type="ARBA" id="ARBA00022553"/>
    </source>
</evidence>
<dbReference type="InterPro" id="IPR050595">
    <property type="entry name" value="Bact_response_regulator"/>
</dbReference>
<dbReference type="OrthoDB" id="109585at2"/>
<evidence type="ECO:0000256" key="3">
    <source>
        <dbReference type="SAM" id="Coils"/>
    </source>
</evidence>
<reference evidence="6" key="1">
    <citation type="submission" date="2017-08" db="EMBL/GenBank/DDBJ databases">
        <authorList>
            <person name="Grouzdev D.S."/>
            <person name="Gaisin V.A."/>
            <person name="Rysina M.S."/>
            <person name="Gorlenko V.M."/>
        </authorList>
    </citation>
    <scope>NUCLEOTIDE SEQUENCE [LARGE SCALE GENOMIC DNA]</scope>
    <source>
        <strain evidence="6">Kir15-3F</strain>
    </source>
</reference>
<feature type="coiled-coil region" evidence="3">
    <location>
        <begin position="137"/>
        <end position="171"/>
    </location>
</feature>
<name>A0A2A6RF37_9CHLR</name>
<protein>
    <recommendedName>
        <fullName evidence="4">Response regulatory domain-containing protein</fullName>
    </recommendedName>
</protein>
<accession>A0A2A6RF37</accession>
<keyword evidence="1 2" id="KW-0597">Phosphoprotein</keyword>
<gene>
    <name evidence="5" type="ORF">CJ255_18605</name>
</gene>
<evidence type="ECO:0000256" key="2">
    <source>
        <dbReference type="PROSITE-ProRule" id="PRU00169"/>
    </source>
</evidence>
<feature type="modified residue" description="4-aspartylphosphate" evidence="2">
    <location>
        <position position="64"/>
    </location>
</feature>
<dbReference type="GO" id="GO:0000160">
    <property type="term" value="P:phosphorelay signal transduction system"/>
    <property type="evidence" value="ECO:0007669"/>
    <property type="project" value="InterPro"/>
</dbReference>
<dbReference type="AlphaFoldDB" id="A0A2A6RF37"/>